<dbReference type="NCBIfam" id="TIGR00714">
    <property type="entry name" value="hscB"/>
    <property type="match status" value="1"/>
</dbReference>
<evidence type="ECO:0000256" key="2">
    <source>
        <dbReference type="ARBA" id="ARBA00023186"/>
    </source>
</evidence>
<dbReference type="InterPro" id="IPR009073">
    <property type="entry name" value="HscB_oligo_C"/>
</dbReference>
<dbReference type="PANTHER" id="PTHR14021:SF15">
    <property type="entry name" value="IRON-SULFUR CLUSTER CO-CHAPERONE PROTEIN HSCB"/>
    <property type="match status" value="1"/>
</dbReference>
<dbReference type="CDD" id="cd06257">
    <property type="entry name" value="DnaJ"/>
    <property type="match status" value="1"/>
</dbReference>
<feature type="domain" description="J" evidence="3">
    <location>
        <begin position="84"/>
        <end position="157"/>
    </location>
</feature>
<dbReference type="Gene3D" id="1.20.1280.20">
    <property type="entry name" value="HscB, C-terminal domain"/>
    <property type="match status" value="1"/>
</dbReference>
<dbReference type="Pfam" id="PF00226">
    <property type="entry name" value="DnaJ"/>
    <property type="match status" value="1"/>
</dbReference>
<dbReference type="GeneID" id="66063395"/>
<dbReference type="KEGG" id="uvi:66063395"/>
<dbReference type="EMBL" id="CP072754">
    <property type="protein sequence ID" value="QUC18376.1"/>
    <property type="molecule type" value="Genomic_DNA"/>
</dbReference>
<dbReference type="GO" id="GO:0044571">
    <property type="term" value="P:[2Fe-2S] cluster assembly"/>
    <property type="evidence" value="ECO:0007669"/>
    <property type="project" value="InterPro"/>
</dbReference>
<dbReference type="GO" id="GO:0051259">
    <property type="term" value="P:protein complex oligomerization"/>
    <property type="evidence" value="ECO:0007669"/>
    <property type="project" value="InterPro"/>
</dbReference>
<evidence type="ECO:0000313" key="4">
    <source>
        <dbReference type="EMBL" id="QUC18376.1"/>
    </source>
</evidence>
<dbReference type="PROSITE" id="PS50076">
    <property type="entry name" value="DNAJ_2"/>
    <property type="match status" value="1"/>
</dbReference>
<dbReference type="RefSeq" id="XP_042996049.1">
    <property type="nucleotide sequence ID" value="XM_043140115.1"/>
</dbReference>
<organism evidence="4 5">
    <name type="scientific">Ustilaginoidea virens</name>
    <name type="common">Rice false smut fungus</name>
    <name type="synonym">Villosiclava virens</name>
    <dbReference type="NCBI Taxonomy" id="1159556"/>
    <lineage>
        <taxon>Eukaryota</taxon>
        <taxon>Fungi</taxon>
        <taxon>Dikarya</taxon>
        <taxon>Ascomycota</taxon>
        <taxon>Pezizomycotina</taxon>
        <taxon>Sordariomycetes</taxon>
        <taxon>Hypocreomycetidae</taxon>
        <taxon>Hypocreales</taxon>
        <taxon>Clavicipitaceae</taxon>
        <taxon>Ustilaginoidea</taxon>
    </lineage>
</organism>
<dbReference type="GO" id="GO:0051087">
    <property type="term" value="F:protein-folding chaperone binding"/>
    <property type="evidence" value="ECO:0007669"/>
    <property type="project" value="InterPro"/>
</dbReference>
<dbReference type="InterPro" id="IPR001623">
    <property type="entry name" value="DnaJ_domain"/>
</dbReference>
<protein>
    <recommendedName>
        <fullName evidence="3">J domain-containing protein</fullName>
    </recommendedName>
</protein>
<evidence type="ECO:0000259" key="3">
    <source>
        <dbReference type="PROSITE" id="PS50076"/>
    </source>
</evidence>
<gene>
    <name evidence="4" type="ORF">UV8b_02617</name>
</gene>
<dbReference type="GO" id="GO:0005739">
    <property type="term" value="C:mitochondrion"/>
    <property type="evidence" value="ECO:0007669"/>
    <property type="project" value="TreeGrafter"/>
</dbReference>
<name>A0A8E5MFZ4_USTVR</name>
<dbReference type="SUPFAM" id="SSF46565">
    <property type="entry name" value="Chaperone J-domain"/>
    <property type="match status" value="1"/>
</dbReference>
<comment type="similarity">
    <text evidence="1">Belongs to the HscB family.</text>
</comment>
<sequence length="246" mass="27427">MRAAPPLRRLCRICPSCRRASSLARPAATAGPARPFPVWQIPPQPSSLPPNTRRLATRNAATGHYPSPPEPAAQAAQAETLYSFFPETLPLGPPPSGHFPVDTRRLRSEFLRLQAKYHPDKHPQHAKQQAEAMSAAINEAYKTLSNPLLRAQYLLQLQGVDVANDETLKMEEPELLTKVLEAHEAIEDASCPEDLGALKESNEASIAASEKVLERAFHEHDVEKAKREAVRLRYWVNIRLALHDQH</sequence>
<dbReference type="GO" id="GO:0001671">
    <property type="term" value="F:ATPase activator activity"/>
    <property type="evidence" value="ECO:0007669"/>
    <property type="project" value="InterPro"/>
</dbReference>
<dbReference type="InterPro" id="IPR036869">
    <property type="entry name" value="J_dom_sf"/>
</dbReference>
<keyword evidence="5" id="KW-1185">Reference proteome</keyword>
<evidence type="ECO:0000313" key="5">
    <source>
        <dbReference type="Proteomes" id="UP000027002"/>
    </source>
</evidence>
<accession>A0A8E5MFZ4</accession>
<dbReference type="Pfam" id="PF07743">
    <property type="entry name" value="HSCB_C"/>
    <property type="match status" value="1"/>
</dbReference>
<evidence type="ECO:0000256" key="1">
    <source>
        <dbReference type="ARBA" id="ARBA00010476"/>
    </source>
</evidence>
<keyword evidence="2" id="KW-0143">Chaperone</keyword>
<dbReference type="AlphaFoldDB" id="A0A8E5MFZ4"/>
<dbReference type="Gene3D" id="1.10.287.110">
    <property type="entry name" value="DnaJ domain"/>
    <property type="match status" value="1"/>
</dbReference>
<dbReference type="OrthoDB" id="448954at2759"/>
<dbReference type="SMART" id="SM00271">
    <property type="entry name" value="DnaJ"/>
    <property type="match status" value="1"/>
</dbReference>
<proteinExistence type="inferred from homology"/>
<dbReference type="PANTHER" id="PTHR14021">
    <property type="entry name" value="IRON-SULFUR CLUSTER CO-CHAPERONE PROTEIN HSCB"/>
    <property type="match status" value="1"/>
</dbReference>
<dbReference type="InterPro" id="IPR036386">
    <property type="entry name" value="HscB_C_sf"/>
</dbReference>
<dbReference type="InterPro" id="IPR004640">
    <property type="entry name" value="HscB"/>
</dbReference>
<reference evidence="4" key="1">
    <citation type="submission" date="2020-03" db="EMBL/GenBank/DDBJ databases">
        <title>A mixture of massive structural variations and highly conserved coding sequences in Ustilaginoidea virens genome.</title>
        <authorList>
            <person name="Zhang K."/>
            <person name="Zhao Z."/>
            <person name="Zhang Z."/>
            <person name="Li Y."/>
            <person name="Hsiang T."/>
            <person name="Sun W."/>
        </authorList>
    </citation>
    <scope>NUCLEOTIDE SEQUENCE</scope>
    <source>
        <strain evidence="4">UV-8b</strain>
    </source>
</reference>
<dbReference type="Proteomes" id="UP000027002">
    <property type="component" value="Chromosome 2"/>
</dbReference>
<dbReference type="SUPFAM" id="SSF47144">
    <property type="entry name" value="HSC20 (HSCB), C-terminal oligomerisation domain"/>
    <property type="match status" value="1"/>
</dbReference>